<name>A0A1I7Y5J6_9BILA</name>
<keyword evidence="3" id="KW-0732">Signal</keyword>
<dbReference type="AlphaFoldDB" id="A0A1I7Y5J6"/>
<organism evidence="5 6">
    <name type="scientific">Steinernema glaseri</name>
    <dbReference type="NCBI Taxonomy" id="37863"/>
    <lineage>
        <taxon>Eukaryota</taxon>
        <taxon>Metazoa</taxon>
        <taxon>Ecdysozoa</taxon>
        <taxon>Nematoda</taxon>
        <taxon>Chromadorea</taxon>
        <taxon>Rhabditida</taxon>
        <taxon>Tylenchina</taxon>
        <taxon>Panagrolaimomorpha</taxon>
        <taxon>Strongyloidoidea</taxon>
        <taxon>Steinernematidae</taxon>
        <taxon>Steinernema</taxon>
    </lineage>
</organism>
<accession>A0A1I7Y5J6</accession>
<dbReference type="Pfam" id="PF04083">
    <property type="entry name" value="Abhydro_lipase"/>
    <property type="match status" value="1"/>
</dbReference>
<feature type="domain" description="Partial AB-hydrolase lipase" evidence="4">
    <location>
        <begin position="27"/>
        <end position="90"/>
    </location>
</feature>
<keyword evidence="2" id="KW-0378">Hydrolase</keyword>
<dbReference type="GO" id="GO:0016042">
    <property type="term" value="P:lipid catabolic process"/>
    <property type="evidence" value="ECO:0007669"/>
    <property type="project" value="UniProtKB-KW"/>
</dbReference>
<evidence type="ECO:0000313" key="6">
    <source>
        <dbReference type="WBParaSite" id="L893_g12952.t1"/>
    </source>
</evidence>
<keyword evidence="2" id="KW-0442">Lipid degradation</keyword>
<dbReference type="GO" id="GO:0016788">
    <property type="term" value="F:hydrolase activity, acting on ester bonds"/>
    <property type="evidence" value="ECO:0007669"/>
    <property type="project" value="InterPro"/>
</dbReference>
<comment type="similarity">
    <text evidence="1 2">Belongs to the AB hydrolase superfamily. Lipase family.</text>
</comment>
<dbReference type="Proteomes" id="UP000095287">
    <property type="component" value="Unplaced"/>
</dbReference>
<evidence type="ECO:0000256" key="2">
    <source>
        <dbReference type="PIRNR" id="PIRNR000862"/>
    </source>
</evidence>
<evidence type="ECO:0000256" key="1">
    <source>
        <dbReference type="ARBA" id="ARBA00010701"/>
    </source>
</evidence>
<dbReference type="InterPro" id="IPR025483">
    <property type="entry name" value="Lipase_euk"/>
</dbReference>
<reference evidence="6" key="1">
    <citation type="submission" date="2016-11" db="UniProtKB">
        <authorList>
            <consortium name="WormBaseParasite"/>
        </authorList>
    </citation>
    <scope>IDENTIFICATION</scope>
</reference>
<feature type="signal peptide" evidence="3">
    <location>
        <begin position="1"/>
        <end position="17"/>
    </location>
</feature>
<evidence type="ECO:0000259" key="4">
    <source>
        <dbReference type="Pfam" id="PF04083"/>
    </source>
</evidence>
<dbReference type="SUPFAM" id="SSF53474">
    <property type="entry name" value="alpha/beta-Hydrolases"/>
    <property type="match status" value="1"/>
</dbReference>
<evidence type="ECO:0000256" key="3">
    <source>
        <dbReference type="SAM" id="SignalP"/>
    </source>
</evidence>
<dbReference type="InterPro" id="IPR029058">
    <property type="entry name" value="AB_hydrolase_fold"/>
</dbReference>
<feature type="chain" id="PRO_5009311761" description="Lipase" evidence="3">
    <location>
        <begin position="18"/>
        <end position="379"/>
    </location>
</feature>
<protein>
    <recommendedName>
        <fullName evidence="2">Lipase</fullName>
    </recommendedName>
</protein>
<evidence type="ECO:0000313" key="5">
    <source>
        <dbReference type="Proteomes" id="UP000095287"/>
    </source>
</evidence>
<keyword evidence="2" id="KW-0443">Lipid metabolism</keyword>
<dbReference type="PIRSF" id="PIRSF000862">
    <property type="entry name" value="Steryl_ester_lip"/>
    <property type="match status" value="1"/>
</dbReference>
<dbReference type="Gene3D" id="3.40.50.1820">
    <property type="entry name" value="alpha/beta hydrolase"/>
    <property type="match status" value="2"/>
</dbReference>
<dbReference type="PANTHER" id="PTHR11005">
    <property type="entry name" value="LYSOSOMAL ACID LIPASE-RELATED"/>
    <property type="match status" value="1"/>
</dbReference>
<proteinExistence type="inferred from homology"/>
<dbReference type="InterPro" id="IPR006693">
    <property type="entry name" value="AB_hydrolase_lipase"/>
</dbReference>
<keyword evidence="5" id="KW-1185">Reference proteome</keyword>
<dbReference type="WBParaSite" id="L893_g12952.t1">
    <property type="protein sequence ID" value="L893_g12952.t1"/>
    <property type="gene ID" value="L893_g12952"/>
</dbReference>
<sequence length="379" mass="43250">MLVFGLFLSVFVAMVAASSDPEAHMTTAEIINHWGYPAETFHVSTEDGYIIELHHIPYGKKKGPYGNKTRPVVFLQHGFDGASANWVVNLPEQSAGFMFADAGYDVWLGNVRGNTYGKSHKELSTWRSRFWEYSFDEHAKYDLPAMIDFVLNRTRQEQLYFIRKHFALAPVATIKYMKGLFAFFAHYFYTAWQKKVTHLGSSDFLPSSWLTKVTVADGVCVLPLLGGAACAQFLYSFAGPNTNQLNETRLPVYLAHLPAGTSSQNMLHWFQMVHSGKTQKYDYGSAAFNEQHYGSPIPPEYNISKVNIDTYLFWGDKDYLADPQDVKQGLLPYLNPQILKGNTHFKRFNHMDFIWGLRATKKIYKSIIATIQEDWKTNT</sequence>